<proteinExistence type="predicted"/>
<feature type="transmembrane region" description="Helical" evidence="1">
    <location>
        <begin position="216"/>
        <end position="239"/>
    </location>
</feature>
<evidence type="ECO:0000313" key="2">
    <source>
        <dbReference type="EMBL" id="MFC3051617.1"/>
    </source>
</evidence>
<accession>A0ABV7D3A8</accession>
<dbReference type="PANTHER" id="PTHR37814">
    <property type="entry name" value="CONSERVED MEMBRANE PROTEIN"/>
    <property type="match status" value="1"/>
</dbReference>
<protein>
    <recommendedName>
        <fullName evidence="4">Membrane protein YkvI</fullName>
    </recommendedName>
</protein>
<dbReference type="EMBL" id="JBHRSL010000004">
    <property type="protein sequence ID" value="MFC3051617.1"/>
    <property type="molecule type" value="Genomic_DNA"/>
</dbReference>
<evidence type="ECO:0008006" key="4">
    <source>
        <dbReference type="Google" id="ProtNLM"/>
    </source>
</evidence>
<dbReference type="InterPro" id="IPR038728">
    <property type="entry name" value="YkvI-like"/>
</dbReference>
<feature type="transmembrane region" description="Helical" evidence="1">
    <location>
        <begin position="259"/>
        <end position="284"/>
    </location>
</feature>
<gene>
    <name evidence="2" type="ORF">ACFOKA_06865</name>
</gene>
<reference evidence="3" key="1">
    <citation type="journal article" date="2019" name="Int. J. Syst. Evol. Microbiol.">
        <title>The Global Catalogue of Microorganisms (GCM) 10K type strain sequencing project: providing services to taxonomists for standard genome sequencing and annotation.</title>
        <authorList>
            <consortium name="The Broad Institute Genomics Platform"/>
            <consortium name="The Broad Institute Genome Sequencing Center for Infectious Disease"/>
            <person name="Wu L."/>
            <person name="Ma J."/>
        </authorList>
    </citation>
    <scope>NUCLEOTIDE SEQUENCE [LARGE SCALE GENOMIC DNA]</scope>
    <source>
        <strain evidence="3">KCTC 62164</strain>
    </source>
</reference>
<dbReference type="PANTHER" id="PTHR37814:SF1">
    <property type="entry name" value="MEMBRANE PROTEIN"/>
    <property type="match status" value="1"/>
</dbReference>
<feature type="transmembrane region" description="Helical" evidence="1">
    <location>
        <begin position="305"/>
        <end position="328"/>
    </location>
</feature>
<evidence type="ECO:0000313" key="3">
    <source>
        <dbReference type="Proteomes" id="UP001595444"/>
    </source>
</evidence>
<organism evidence="2 3">
    <name type="scientific">Kordiimonas pumila</name>
    <dbReference type="NCBI Taxonomy" id="2161677"/>
    <lineage>
        <taxon>Bacteria</taxon>
        <taxon>Pseudomonadati</taxon>
        <taxon>Pseudomonadota</taxon>
        <taxon>Alphaproteobacteria</taxon>
        <taxon>Kordiimonadales</taxon>
        <taxon>Kordiimonadaceae</taxon>
        <taxon>Kordiimonas</taxon>
    </lineage>
</organism>
<feature type="transmembrane region" description="Helical" evidence="1">
    <location>
        <begin position="115"/>
        <end position="135"/>
    </location>
</feature>
<evidence type="ECO:0000256" key="1">
    <source>
        <dbReference type="SAM" id="Phobius"/>
    </source>
</evidence>
<dbReference type="RefSeq" id="WP_194215092.1">
    <property type="nucleotide sequence ID" value="NZ_CP061205.1"/>
</dbReference>
<keyword evidence="3" id="KW-1185">Reference proteome</keyword>
<keyword evidence="1" id="KW-1133">Transmembrane helix</keyword>
<feature type="transmembrane region" description="Helical" evidence="1">
    <location>
        <begin position="182"/>
        <end position="204"/>
    </location>
</feature>
<dbReference type="Proteomes" id="UP001595444">
    <property type="component" value="Unassembled WGS sequence"/>
</dbReference>
<feature type="transmembrane region" description="Helical" evidence="1">
    <location>
        <begin position="84"/>
        <end position="109"/>
    </location>
</feature>
<feature type="transmembrane region" description="Helical" evidence="1">
    <location>
        <begin position="334"/>
        <end position="353"/>
    </location>
</feature>
<comment type="caution">
    <text evidence="2">The sequence shown here is derived from an EMBL/GenBank/DDBJ whole genome shotgun (WGS) entry which is preliminary data.</text>
</comment>
<sequence length="361" mass="38575">MSFFSKYILPGFIFQSVVIGGGYATGRELVEFFFSAGPVGGVLGLLMAGLVFGVVLAAGFEFARVTGAYDYRHFCRELLGRGWVLFEVAYFILMLLILSVIGSAAGALLSDMFGVTPLVGTLFLMGFIGVLTFTGSSIIAQVLSWWSVLLYAVYITMFVLAYKNFGADIAHTFETAPNTNGWISGGVLYAGYNLATLPAVLFAIKALNTRRETVGAGLIAGAIAVVPAILFFTAMMGRFPEIGSEPVPSTYLMAQIHSGWLAVVFQVVIFGTFVETGTALLHSVNERLEGSFEDKGKTLPRMARPLVAIGFLAIAIFAAETFGIVNLIAQGYGLLTLVFIAILVVPILTIGVYKSVKKGAV</sequence>
<name>A0ABV7D3A8_9PROT</name>
<keyword evidence="1" id="KW-0812">Transmembrane</keyword>
<feature type="transmembrane region" description="Helical" evidence="1">
    <location>
        <begin position="142"/>
        <end position="162"/>
    </location>
</feature>
<feature type="transmembrane region" description="Helical" evidence="1">
    <location>
        <begin position="32"/>
        <end position="63"/>
    </location>
</feature>
<keyword evidence="1" id="KW-0472">Membrane</keyword>
<feature type="transmembrane region" description="Helical" evidence="1">
    <location>
        <begin position="7"/>
        <end position="26"/>
    </location>
</feature>